<keyword evidence="5" id="KW-0572">Peptidoglycan-anchor</keyword>
<name>A0ABU5JRM8_9BACI</name>
<evidence type="ECO:0000256" key="7">
    <source>
        <dbReference type="SAM" id="Phobius"/>
    </source>
</evidence>
<keyword evidence="2" id="KW-0134">Cell wall</keyword>
<reference evidence="10" key="1">
    <citation type="submission" date="2023-11" db="EMBL/GenBank/DDBJ databases">
        <title>Genome Sequence of Bacillus pseudomycoides stain BUPM19.</title>
        <authorList>
            <person name="Farhat A."/>
        </authorList>
    </citation>
    <scope>NUCLEOTIDE SEQUENCE [LARGE SCALE GENOMIC DNA]</scope>
    <source>
        <strain evidence="10">BUPM19</strain>
    </source>
</reference>
<evidence type="ECO:0000259" key="8">
    <source>
        <dbReference type="Pfam" id="PF00746"/>
    </source>
</evidence>
<dbReference type="Proteomes" id="UP001291930">
    <property type="component" value="Unassembled WGS sequence"/>
</dbReference>
<keyword evidence="7" id="KW-0472">Membrane</keyword>
<dbReference type="InterPro" id="IPR019931">
    <property type="entry name" value="LPXTG_anchor"/>
</dbReference>
<feature type="domain" description="Gram-positive cocci surface proteins LPxTG" evidence="8">
    <location>
        <begin position="11"/>
        <end position="48"/>
    </location>
</feature>
<evidence type="ECO:0000313" key="10">
    <source>
        <dbReference type="Proteomes" id="UP001291930"/>
    </source>
</evidence>
<keyword evidence="7" id="KW-1133">Transmembrane helix</keyword>
<protein>
    <submittedName>
        <fullName evidence="9">LPXTG cell wall anchor domain-containing protein</fullName>
    </submittedName>
</protein>
<comment type="caution">
    <text evidence="9">The sequence shown here is derived from an EMBL/GenBank/DDBJ whole genome shotgun (WGS) entry which is preliminary data.</text>
</comment>
<keyword evidence="3" id="KW-0964">Secreted</keyword>
<feature type="region of interest" description="Disordered" evidence="6">
    <location>
        <begin position="1"/>
        <end position="26"/>
    </location>
</feature>
<keyword evidence="10" id="KW-1185">Reference proteome</keyword>
<evidence type="ECO:0000256" key="2">
    <source>
        <dbReference type="ARBA" id="ARBA00022512"/>
    </source>
</evidence>
<evidence type="ECO:0000256" key="6">
    <source>
        <dbReference type="SAM" id="MobiDB-lite"/>
    </source>
</evidence>
<proteinExistence type="predicted"/>
<keyword evidence="4" id="KW-0732">Signal</keyword>
<evidence type="ECO:0000256" key="1">
    <source>
        <dbReference type="ARBA" id="ARBA00004168"/>
    </source>
</evidence>
<feature type="transmembrane region" description="Helical" evidence="7">
    <location>
        <begin position="27"/>
        <end position="44"/>
    </location>
</feature>
<evidence type="ECO:0000256" key="4">
    <source>
        <dbReference type="ARBA" id="ARBA00022729"/>
    </source>
</evidence>
<evidence type="ECO:0000256" key="3">
    <source>
        <dbReference type="ARBA" id="ARBA00022525"/>
    </source>
</evidence>
<accession>A0ABU5JRM8</accession>
<evidence type="ECO:0000256" key="5">
    <source>
        <dbReference type="ARBA" id="ARBA00023088"/>
    </source>
</evidence>
<keyword evidence="7" id="KW-0812">Transmembrane</keyword>
<dbReference type="NCBIfam" id="TIGR01167">
    <property type="entry name" value="LPXTG_anchor"/>
    <property type="match status" value="1"/>
</dbReference>
<dbReference type="RefSeq" id="WP_374216720.1">
    <property type="nucleotide sequence ID" value="NZ_JAXOVW010000004.1"/>
</dbReference>
<comment type="subcellular location">
    <subcellularLocation>
        <location evidence="1">Secreted</location>
        <location evidence="1">Cell wall</location>
        <topology evidence="1">Peptidoglycan-anchor</topology>
    </subcellularLocation>
</comment>
<gene>
    <name evidence="9" type="ORF">U2I54_02950</name>
</gene>
<evidence type="ECO:0000313" key="9">
    <source>
        <dbReference type="EMBL" id="MDZ5606093.1"/>
    </source>
</evidence>
<dbReference type="EMBL" id="JAXOVW010000004">
    <property type="protein sequence ID" value="MDZ5606093.1"/>
    <property type="molecule type" value="Genomic_DNA"/>
</dbReference>
<organism evidence="9 10">
    <name type="scientific">Bacillus bingmayongensis</name>
    <dbReference type="NCBI Taxonomy" id="1150157"/>
    <lineage>
        <taxon>Bacteria</taxon>
        <taxon>Bacillati</taxon>
        <taxon>Bacillota</taxon>
        <taxon>Bacilli</taxon>
        <taxon>Bacillales</taxon>
        <taxon>Bacillaceae</taxon>
        <taxon>Bacillus</taxon>
    </lineage>
</organism>
<dbReference type="Pfam" id="PF00746">
    <property type="entry name" value="Gram_pos_anchor"/>
    <property type="match status" value="1"/>
</dbReference>
<sequence>MDKDKSSSEQTSNGDQKLPATGHSTNWLPLLGGILILLGIRLRFITKRG</sequence>